<evidence type="ECO:0000313" key="2">
    <source>
        <dbReference type="EMBL" id="RPD56233.1"/>
    </source>
</evidence>
<dbReference type="Gene3D" id="1.20.1280.50">
    <property type="match status" value="1"/>
</dbReference>
<evidence type="ECO:0000259" key="1">
    <source>
        <dbReference type="Pfam" id="PF12937"/>
    </source>
</evidence>
<dbReference type="InterPro" id="IPR001810">
    <property type="entry name" value="F-box_dom"/>
</dbReference>
<sequence length="640" mass="72256">MGAPRSEKYGLGFRCNYHHDQVHPFLDLMDVGSLTMASSAADVVTIIKSLESGLSEACRMMSIEDLRSTASALHKLSANVYSKINCHTKIHRLPDELLYLIFKNLLAMEEDYYGYELFNEAMEEVEILNVLIHLTHVCRKWRDLLLDAPSFWACTVYAHPEQFNTYLERSGSAPLSLALKNNVSNIQDVLVEHGWRLRRLDLSIAEENLPLLPLLSFLPSPCILECLTVTDAYRDMLPIGDDHMTTPLLFGQSSLPLKALALVPVLGWLPANSFPSLTHLYLQETQEREDMRIGNVRFLIALLSRSPALQFLTLSCISLDAGDRVLPSTPPIKLARLRSLNILGCRAELFEILSYMSLPSDTFVRLSHVPNIDDPATLQIPRLSLMEDIRALDIALAYEKLQLVADGPSRGLWLNTQRPIMSTHWQSSWRPWMSDILPASMPLSRVVNLRVSFDHDIDIIPALLSHMPQLLELGIRFIYDRKWRNTGEVVDGEHAATVARALHESLGEKGACPQLCALHFEVQLDIGITGMNDRSNYTAMCPPTLVHALEARAESGHPVRRLTIQPVLEHYGGTCMRVVPNICHAFAPVKPFVEDCIVHQLEGHKRTVMFKTRDCWDIDGAETYWNLYPDYDKAPRDSLP</sequence>
<gene>
    <name evidence="2" type="ORF">L227DRAFT_281684</name>
</gene>
<dbReference type="STRING" id="1328759.A0A5C2RYS9"/>
<reference evidence="2" key="1">
    <citation type="journal article" date="2018" name="Genome Biol. Evol.">
        <title>Genomics and development of Lentinus tigrinus, a white-rot wood-decaying mushroom with dimorphic fruiting bodies.</title>
        <authorList>
            <person name="Wu B."/>
            <person name="Xu Z."/>
            <person name="Knudson A."/>
            <person name="Carlson A."/>
            <person name="Chen N."/>
            <person name="Kovaka S."/>
            <person name="LaButti K."/>
            <person name="Lipzen A."/>
            <person name="Pennachio C."/>
            <person name="Riley R."/>
            <person name="Schakwitz W."/>
            <person name="Umezawa K."/>
            <person name="Ohm R.A."/>
            <person name="Grigoriev I.V."/>
            <person name="Nagy L.G."/>
            <person name="Gibbons J."/>
            <person name="Hibbett D."/>
        </authorList>
    </citation>
    <scope>NUCLEOTIDE SEQUENCE [LARGE SCALE GENOMIC DNA]</scope>
    <source>
        <strain evidence="2">ALCF2SS1-6</strain>
    </source>
</reference>
<dbReference type="SUPFAM" id="SSF52047">
    <property type="entry name" value="RNI-like"/>
    <property type="match status" value="1"/>
</dbReference>
<dbReference type="Proteomes" id="UP000313359">
    <property type="component" value="Unassembled WGS sequence"/>
</dbReference>
<proteinExistence type="predicted"/>
<dbReference type="AlphaFoldDB" id="A0A5C2RYS9"/>
<dbReference type="OrthoDB" id="2754196at2759"/>
<evidence type="ECO:0000313" key="3">
    <source>
        <dbReference type="Proteomes" id="UP000313359"/>
    </source>
</evidence>
<name>A0A5C2RYS9_9APHY</name>
<protein>
    <recommendedName>
        <fullName evidence="1">F-box domain-containing protein</fullName>
    </recommendedName>
</protein>
<feature type="domain" description="F-box" evidence="1">
    <location>
        <begin position="90"/>
        <end position="153"/>
    </location>
</feature>
<dbReference type="EMBL" id="ML122289">
    <property type="protein sequence ID" value="RPD56233.1"/>
    <property type="molecule type" value="Genomic_DNA"/>
</dbReference>
<accession>A0A5C2RYS9</accession>
<organism evidence="2 3">
    <name type="scientific">Lentinus tigrinus ALCF2SS1-6</name>
    <dbReference type="NCBI Taxonomy" id="1328759"/>
    <lineage>
        <taxon>Eukaryota</taxon>
        <taxon>Fungi</taxon>
        <taxon>Dikarya</taxon>
        <taxon>Basidiomycota</taxon>
        <taxon>Agaricomycotina</taxon>
        <taxon>Agaricomycetes</taxon>
        <taxon>Polyporales</taxon>
        <taxon>Polyporaceae</taxon>
        <taxon>Lentinus</taxon>
    </lineage>
</organism>
<dbReference type="Pfam" id="PF12937">
    <property type="entry name" value="F-box-like"/>
    <property type="match status" value="1"/>
</dbReference>
<keyword evidence="3" id="KW-1185">Reference proteome</keyword>